<sequence>MAPRPIQHKARIYTGFPGSSYVLPSDEPERERCYINLEWGLALQHRILRRVYDGKLLLAPVSLQDNSLVLETGSGSAVWLLDFAKELPSSVKLEGIDIEARLFPVDPPDNITLSTCSVTDLPSQWTNRFALLCEAGERIAGPITVRHSRFVEKLCASRGLFTRCAHHMPRMLAEAGFTNVHVEKRSVPVGRWAGPEGADLRDNLLGVWKGQKTPFLNAGGFGYVHSEAEFDRRIEDVRKEWDETPGAHADIFIFYAQKVR</sequence>
<protein>
    <recommendedName>
        <fullName evidence="3">S-adenosyl-L-methionine-dependent methyltransferase</fullName>
    </recommendedName>
</protein>
<proteinExistence type="predicted"/>
<name>A0A5C3LFW5_9AGAR</name>
<dbReference type="AlphaFoldDB" id="A0A5C3LFW5"/>
<dbReference type="SUPFAM" id="SSF53335">
    <property type="entry name" value="S-adenosyl-L-methionine-dependent methyltransferases"/>
    <property type="match status" value="1"/>
</dbReference>
<dbReference type="STRING" id="68775.A0A5C3LFW5"/>
<dbReference type="InterPro" id="IPR029063">
    <property type="entry name" value="SAM-dependent_MTases_sf"/>
</dbReference>
<reference evidence="1 2" key="1">
    <citation type="journal article" date="2019" name="Nat. Ecol. Evol.">
        <title>Megaphylogeny resolves global patterns of mushroom evolution.</title>
        <authorList>
            <person name="Varga T."/>
            <person name="Krizsan K."/>
            <person name="Foldi C."/>
            <person name="Dima B."/>
            <person name="Sanchez-Garcia M."/>
            <person name="Sanchez-Ramirez S."/>
            <person name="Szollosi G.J."/>
            <person name="Szarkandi J.G."/>
            <person name="Papp V."/>
            <person name="Albert L."/>
            <person name="Andreopoulos W."/>
            <person name="Angelini C."/>
            <person name="Antonin V."/>
            <person name="Barry K.W."/>
            <person name="Bougher N.L."/>
            <person name="Buchanan P."/>
            <person name="Buyck B."/>
            <person name="Bense V."/>
            <person name="Catcheside P."/>
            <person name="Chovatia M."/>
            <person name="Cooper J."/>
            <person name="Damon W."/>
            <person name="Desjardin D."/>
            <person name="Finy P."/>
            <person name="Geml J."/>
            <person name="Haridas S."/>
            <person name="Hughes K."/>
            <person name="Justo A."/>
            <person name="Karasinski D."/>
            <person name="Kautmanova I."/>
            <person name="Kiss B."/>
            <person name="Kocsube S."/>
            <person name="Kotiranta H."/>
            <person name="LaButti K.M."/>
            <person name="Lechner B.E."/>
            <person name="Liimatainen K."/>
            <person name="Lipzen A."/>
            <person name="Lukacs Z."/>
            <person name="Mihaltcheva S."/>
            <person name="Morgado L.N."/>
            <person name="Niskanen T."/>
            <person name="Noordeloos M.E."/>
            <person name="Ohm R.A."/>
            <person name="Ortiz-Santana B."/>
            <person name="Ovrebo C."/>
            <person name="Racz N."/>
            <person name="Riley R."/>
            <person name="Savchenko A."/>
            <person name="Shiryaev A."/>
            <person name="Soop K."/>
            <person name="Spirin V."/>
            <person name="Szebenyi C."/>
            <person name="Tomsovsky M."/>
            <person name="Tulloss R.E."/>
            <person name="Uehling J."/>
            <person name="Grigoriev I.V."/>
            <person name="Vagvolgyi C."/>
            <person name="Papp T."/>
            <person name="Martin F.M."/>
            <person name="Miettinen O."/>
            <person name="Hibbett D.S."/>
            <person name="Nagy L.G."/>
        </authorList>
    </citation>
    <scope>NUCLEOTIDE SEQUENCE [LARGE SCALE GENOMIC DNA]</scope>
    <source>
        <strain evidence="1 2">CBS 166.37</strain>
    </source>
</reference>
<keyword evidence="2" id="KW-1185">Reference proteome</keyword>
<evidence type="ECO:0000313" key="2">
    <source>
        <dbReference type="Proteomes" id="UP000308652"/>
    </source>
</evidence>
<evidence type="ECO:0008006" key="3">
    <source>
        <dbReference type="Google" id="ProtNLM"/>
    </source>
</evidence>
<accession>A0A5C3LFW5</accession>
<dbReference type="Proteomes" id="UP000308652">
    <property type="component" value="Unassembled WGS sequence"/>
</dbReference>
<gene>
    <name evidence="1" type="ORF">BDQ12DRAFT_701345</name>
</gene>
<dbReference type="EMBL" id="ML213690">
    <property type="protein sequence ID" value="TFK32014.1"/>
    <property type="molecule type" value="Genomic_DNA"/>
</dbReference>
<organism evidence="1 2">
    <name type="scientific">Crucibulum laeve</name>
    <dbReference type="NCBI Taxonomy" id="68775"/>
    <lineage>
        <taxon>Eukaryota</taxon>
        <taxon>Fungi</taxon>
        <taxon>Dikarya</taxon>
        <taxon>Basidiomycota</taxon>
        <taxon>Agaricomycotina</taxon>
        <taxon>Agaricomycetes</taxon>
        <taxon>Agaricomycetidae</taxon>
        <taxon>Agaricales</taxon>
        <taxon>Agaricineae</taxon>
        <taxon>Nidulariaceae</taxon>
        <taxon>Crucibulum</taxon>
    </lineage>
</organism>
<dbReference type="OrthoDB" id="184880at2759"/>
<evidence type="ECO:0000313" key="1">
    <source>
        <dbReference type="EMBL" id="TFK32014.1"/>
    </source>
</evidence>